<gene>
    <name evidence="2" type="ORF">ZOSMA_1G00830</name>
</gene>
<keyword evidence="1" id="KW-0472">Membrane</keyword>
<organism evidence="2 3">
    <name type="scientific">Zostera marina</name>
    <name type="common">Eelgrass</name>
    <dbReference type="NCBI Taxonomy" id="29655"/>
    <lineage>
        <taxon>Eukaryota</taxon>
        <taxon>Viridiplantae</taxon>
        <taxon>Streptophyta</taxon>
        <taxon>Embryophyta</taxon>
        <taxon>Tracheophyta</taxon>
        <taxon>Spermatophyta</taxon>
        <taxon>Magnoliopsida</taxon>
        <taxon>Liliopsida</taxon>
        <taxon>Zosteraceae</taxon>
        <taxon>Zostera</taxon>
    </lineage>
</organism>
<proteinExistence type="predicted"/>
<dbReference type="AlphaFoldDB" id="A0A0K9PPI3"/>
<dbReference type="PANTHER" id="PTHR31860:SF6">
    <property type="entry name" value="HEAT-INDUCIBLE TRANSCRIPTION REPRESSOR (DUF639)"/>
    <property type="match status" value="1"/>
</dbReference>
<dbReference type="InterPro" id="IPR006927">
    <property type="entry name" value="DUF639"/>
</dbReference>
<dbReference type="EMBL" id="LFYR01000729">
    <property type="protein sequence ID" value="KMZ70112.1"/>
    <property type="molecule type" value="Genomic_DNA"/>
</dbReference>
<dbReference type="Pfam" id="PF04842">
    <property type="entry name" value="DUF639"/>
    <property type="match status" value="1"/>
</dbReference>
<keyword evidence="3" id="KW-1185">Reference proteome</keyword>
<dbReference type="OMA" id="RFREWWF"/>
<feature type="transmembrane region" description="Helical" evidence="1">
    <location>
        <begin position="609"/>
        <end position="634"/>
    </location>
</feature>
<keyword evidence="1" id="KW-0812">Transmembrane</keyword>
<accession>A0A0K9PPI3</accession>
<feature type="transmembrane region" description="Helical" evidence="1">
    <location>
        <begin position="526"/>
        <end position="547"/>
    </location>
</feature>
<dbReference type="Proteomes" id="UP000036987">
    <property type="component" value="Unassembled WGS sequence"/>
</dbReference>
<dbReference type="PANTHER" id="PTHR31860">
    <property type="entry name" value="HEAT-INDUCIBLE TRANSCRIPTION REPRESSOR (DUF639)-RELATED"/>
    <property type="match status" value="1"/>
</dbReference>
<name>A0A0K9PPI3_ZOSMR</name>
<dbReference type="OrthoDB" id="2016709at2759"/>
<sequence length="679" mass="75947">MSETDKNKNIFQGLVRDGSFKWLFSRKSTFEEEFEQLGRKVIAELSPVANVVVGRCSRVLDVSMDALKECFDKEASDPIKHPKCYARNFLEYCCFRALALSGQSVGQLSNKNFRRLSFDMMLAWDTPAASNQTPLKVEIESTVSMQAFSRIAPAAPIIADVITCAALFEVLTAGADGHLSFNRYDKYLSALVRAIKNMKSHSDTSHLPTTQSGRKERVLDLDGTLTTKAVVEHKGMSIWPGRLTLTDHGLYFETHRVVAYDKPKVYDFTDDLKHSIKADLTGPLGARLFDKALTYKSTSLSEPVVLEFPEMMGHSRRDYWLAIIQEIISVHDFIRKFKLSGTEKEEVLSKAILSILRLQAVNDTLTSTHLQPDLLLMFNVCDQLPGGDLILETLASRISSQRIEQTAKIGMHSISSSTFLSNLGFMSNDAIESKLLVGELVVGDFNCIEKAVSVSRSSLKRVESAQATVNGVKVEGIDTNLAVMKELFNPIIELVKKILSLESWDDPMTSFFFCIASSYIILRGRVGFSVALLLLFTALFLVITRCYNRGKPIVNLKVTVPPSMNTMEQLLAVQNAICQVEEVVQDGNIFLLKIRALFLSGLPQATDKIVVILVALAMIIAFIPAKFLVLLIFLEIFTRNSPLRKADTERCTRRLRDWWFSIPAAPVFLIKGKDDKKNK</sequence>
<comment type="caution">
    <text evidence="2">The sequence shown here is derived from an EMBL/GenBank/DDBJ whole genome shotgun (WGS) entry which is preliminary data.</text>
</comment>
<evidence type="ECO:0000256" key="1">
    <source>
        <dbReference type="SAM" id="Phobius"/>
    </source>
</evidence>
<evidence type="ECO:0000313" key="2">
    <source>
        <dbReference type="EMBL" id="KMZ70112.1"/>
    </source>
</evidence>
<reference evidence="3" key="1">
    <citation type="journal article" date="2016" name="Nature">
        <title>The genome of the seagrass Zostera marina reveals angiosperm adaptation to the sea.</title>
        <authorList>
            <person name="Olsen J.L."/>
            <person name="Rouze P."/>
            <person name="Verhelst B."/>
            <person name="Lin Y.-C."/>
            <person name="Bayer T."/>
            <person name="Collen J."/>
            <person name="Dattolo E."/>
            <person name="De Paoli E."/>
            <person name="Dittami S."/>
            <person name="Maumus F."/>
            <person name="Michel G."/>
            <person name="Kersting A."/>
            <person name="Lauritano C."/>
            <person name="Lohaus R."/>
            <person name="Toepel M."/>
            <person name="Tonon T."/>
            <person name="Vanneste K."/>
            <person name="Amirebrahimi M."/>
            <person name="Brakel J."/>
            <person name="Bostroem C."/>
            <person name="Chovatia M."/>
            <person name="Grimwood J."/>
            <person name="Jenkins J.W."/>
            <person name="Jueterbock A."/>
            <person name="Mraz A."/>
            <person name="Stam W.T."/>
            <person name="Tice H."/>
            <person name="Bornberg-Bauer E."/>
            <person name="Green P.J."/>
            <person name="Pearson G.A."/>
            <person name="Procaccini G."/>
            <person name="Duarte C.M."/>
            <person name="Schmutz J."/>
            <person name="Reusch T.B.H."/>
            <person name="Van de Peer Y."/>
        </authorList>
    </citation>
    <scope>NUCLEOTIDE SEQUENCE [LARGE SCALE GENOMIC DNA]</scope>
    <source>
        <strain evidence="3">cv. Finnish</strain>
    </source>
</reference>
<protein>
    <submittedName>
        <fullName evidence="2">Uncharacterized protein</fullName>
    </submittedName>
</protein>
<evidence type="ECO:0000313" key="3">
    <source>
        <dbReference type="Proteomes" id="UP000036987"/>
    </source>
</evidence>
<keyword evidence="1" id="KW-1133">Transmembrane helix</keyword>